<evidence type="ECO:0000256" key="1">
    <source>
        <dbReference type="SAM" id="MobiDB-lite"/>
    </source>
</evidence>
<dbReference type="GO" id="GO:0008168">
    <property type="term" value="F:methyltransferase activity"/>
    <property type="evidence" value="ECO:0007669"/>
    <property type="project" value="UniProtKB-KW"/>
</dbReference>
<feature type="region of interest" description="Disordered" evidence="1">
    <location>
        <begin position="158"/>
        <end position="202"/>
    </location>
</feature>
<evidence type="ECO:0000313" key="3">
    <source>
        <dbReference type="EMBL" id="KAK3926485.1"/>
    </source>
</evidence>
<keyword evidence="4" id="KW-1185">Reference proteome</keyword>
<dbReference type="Proteomes" id="UP001219518">
    <property type="component" value="Unassembled WGS sequence"/>
</dbReference>
<feature type="transmembrane region" description="Helical" evidence="2">
    <location>
        <begin position="41"/>
        <end position="62"/>
    </location>
</feature>
<keyword evidence="3" id="KW-0489">Methyltransferase</keyword>
<gene>
    <name evidence="3" type="ORF">KUF71_014702</name>
</gene>
<evidence type="ECO:0000313" key="4">
    <source>
        <dbReference type="Proteomes" id="UP001219518"/>
    </source>
</evidence>
<reference evidence="3" key="1">
    <citation type="submission" date="2021-07" db="EMBL/GenBank/DDBJ databases">
        <authorList>
            <person name="Catto M.A."/>
            <person name="Jacobson A."/>
            <person name="Kennedy G."/>
            <person name="Labadie P."/>
            <person name="Hunt B.G."/>
            <person name="Srinivasan R."/>
        </authorList>
    </citation>
    <scope>NUCLEOTIDE SEQUENCE</scope>
    <source>
        <strain evidence="3">PL_HMW_Pooled</strain>
        <tissue evidence="3">Head</tissue>
    </source>
</reference>
<keyword evidence="3" id="KW-0808">Transferase</keyword>
<protein>
    <submittedName>
        <fullName evidence="3">Ribosomal RNA small subunit methyltransferase G</fullName>
    </submittedName>
</protein>
<feature type="region of interest" description="Disordered" evidence="1">
    <location>
        <begin position="1"/>
        <end position="31"/>
    </location>
</feature>
<reference evidence="3" key="2">
    <citation type="journal article" date="2023" name="BMC Genomics">
        <title>Pest status, molecular evolution, and epigenetic factors derived from the genome assembly of Frankliniella fusca, a thysanopteran phytovirus vector.</title>
        <authorList>
            <person name="Catto M.A."/>
            <person name="Labadie P.E."/>
            <person name="Jacobson A.L."/>
            <person name="Kennedy G.G."/>
            <person name="Srinivasan R."/>
            <person name="Hunt B.G."/>
        </authorList>
    </citation>
    <scope>NUCLEOTIDE SEQUENCE</scope>
    <source>
        <strain evidence="3">PL_HMW_Pooled</strain>
    </source>
</reference>
<dbReference type="AlphaFoldDB" id="A0AAE1HS53"/>
<organism evidence="3 4">
    <name type="scientific">Frankliniella fusca</name>
    <dbReference type="NCBI Taxonomy" id="407009"/>
    <lineage>
        <taxon>Eukaryota</taxon>
        <taxon>Metazoa</taxon>
        <taxon>Ecdysozoa</taxon>
        <taxon>Arthropoda</taxon>
        <taxon>Hexapoda</taxon>
        <taxon>Insecta</taxon>
        <taxon>Pterygota</taxon>
        <taxon>Neoptera</taxon>
        <taxon>Paraneoptera</taxon>
        <taxon>Thysanoptera</taxon>
        <taxon>Terebrantia</taxon>
        <taxon>Thripoidea</taxon>
        <taxon>Thripidae</taxon>
        <taxon>Frankliniella</taxon>
    </lineage>
</organism>
<comment type="caution">
    <text evidence="3">The sequence shown here is derived from an EMBL/GenBank/DDBJ whole genome shotgun (WGS) entry which is preliminary data.</text>
</comment>
<keyword evidence="2" id="KW-1133">Transmembrane helix</keyword>
<evidence type="ECO:0000256" key="2">
    <source>
        <dbReference type="SAM" id="Phobius"/>
    </source>
</evidence>
<dbReference type="EMBL" id="JAHWGI010001262">
    <property type="protein sequence ID" value="KAK3926485.1"/>
    <property type="molecule type" value="Genomic_DNA"/>
</dbReference>
<name>A0AAE1HS53_9NEOP</name>
<dbReference type="GO" id="GO:0032259">
    <property type="term" value="P:methylation"/>
    <property type="evidence" value="ECO:0007669"/>
    <property type="project" value="UniProtKB-KW"/>
</dbReference>
<sequence>MPCRRRQAGRRRAFSTSPSFASAAGAPAPGWTRRLRPTTGLALAGALALLAPGLALGALLHVNDILSADLLPGTLFLREQLPPNGTGTPPLPPLPLRAAGATASRPRADNWTDAFLTMNFHRRMMNEYLCRSYVAEQILGDMTGAVGDAAGAASAEALTASDTTPAPQRRISSTLLVDREAADGRPGHGHGLDDPDGQPGAR</sequence>
<feature type="compositionally biased region" description="Low complexity" evidence="1">
    <location>
        <begin position="14"/>
        <end position="30"/>
    </location>
</feature>
<accession>A0AAE1HS53</accession>
<feature type="compositionally biased region" description="Basic and acidic residues" evidence="1">
    <location>
        <begin position="177"/>
        <end position="193"/>
    </location>
</feature>
<keyword evidence="2" id="KW-0472">Membrane</keyword>
<keyword evidence="2" id="KW-0812">Transmembrane</keyword>
<proteinExistence type="predicted"/>
<feature type="compositionally biased region" description="Basic residues" evidence="1">
    <location>
        <begin position="1"/>
        <end position="13"/>
    </location>
</feature>